<dbReference type="InterPro" id="IPR019587">
    <property type="entry name" value="Polyketide_cyclase/dehydratase"/>
</dbReference>
<dbReference type="InterPro" id="IPR023393">
    <property type="entry name" value="START-like_dom_sf"/>
</dbReference>
<reference evidence="2" key="3">
    <citation type="journal article" date="2022" name="BMC Genomics">
        <title>Comparative genome analysis of mycobacteria focusing on tRNA and non-coding RNA.</title>
        <authorList>
            <person name="Behra P.R.K."/>
            <person name="Pettersson B.M.F."/>
            <person name="Ramesh M."/>
            <person name="Das S."/>
            <person name="Dasgupta S."/>
            <person name="Kirsebom L.A."/>
        </authorList>
    </citation>
    <scope>NUCLEOTIDE SEQUENCE</scope>
    <source>
        <strain evidence="2">DSM 44203</strain>
    </source>
</reference>
<organism evidence="2 4">
    <name type="scientific">Mycolicibacterium novocastrense</name>
    <name type="common">Mycobacterium novocastrense</name>
    <dbReference type="NCBI Taxonomy" id="59813"/>
    <lineage>
        <taxon>Bacteria</taxon>
        <taxon>Bacillati</taxon>
        <taxon>Actinomycetota</taxon>
        <taxon>Actinomycetes</taxon>
        <taxon>Mycobacteriales</taxon>
        <taxon>Mycobacteriaceae</taxon>
        <taxon>Mycolicibacterium</taxon>
    </lineage>
</organism>
<reference evidence="2" key="2">
    <citation type="submission" date="2020-07" db="EMBL/GenBank/DDBJ databases">
        <authorList>
            <person name="Pettersson B.M.F."/>
            <person name="Behra P.R.K."/>
            <person name="Ramesh M."/>
            <person name="Das S."/>
            <person name="Dasgupta S."/>
            <person name="Kirsebom L.A."/>
        </authorList>
    </citation>
    <scope>NUCLEOTIDE SEQUENCE</scope>
    <source>
        <strain evidence="2">DSM 44203</strain>
    </source>
</reference>
<evidence type="ECO:0000313" key="2">
    <source>
        <dbReference type="EMBL" id="MCV7026254.1"/>
    </source>
</evidence>
<proteinExistence type="predicted"/>
<name>A0AAW5SQZ5_MYCNV</name>
<accession>A0AAW5SQZ5</accession>
<dbReference type="PANTHER" id="PTHR39332:SF7">
    <property type="entry name" value="SRPBCC FAMILY PROTEIN"/>
    <property type="match status" value="1"/>
</dbReference>
<dbReference type="CDD" id="cd07821">
    <property type="entry name" value="PYR_PYL_RCAR_like"/>
    <property type="match status" value="1"/>
</dbReference>
<dbReference type="Proteomes" id="UP000069773">
    <property type="component" value="Unassembled WGS sequence"/>
</dbReference>
<evidence type="ECO:0000313" key="3">
    <source>
        <dbReference type="Proteomes" id="UP000069773"/>
    </source>
</evidence>
<keyword evidence="3" id="KW-1185">Reference proteome</keyword>
<dbReference type="Proteomes" id="UP001207528">
    <property type="component" value="Unassembled WGS sequence"/>
</dbReference>
<gene>
    <name evidence="2" type="ORF">H7I77_23365</name>
    <name evidence="1" type="ORF">RMCN_0643</name>
</gene>
<dbReference type="Pfam" id="PF10604">
    <property type="entry name" value="Polyketide_cyc2"/>
    <property type="match status" value="1"/>
</dbReference>
<sequence>MASITVSKDVAASAEAVWRLLADFADVRWIPVINDVEVEGDGPGMSRRIRGTADGDPTVETLLWARPEQRQISYRITNNPLPVSRFETVVSVIGSGADGCRVEWDVDYEPSGDDASARESIESVYGMMADWLAAAVNSTA</sequence>
<dbReference type="Gene3D" id="3.30.530.20">
    <property type="match status" value="1"/>
</dbReference>
<dbReference type="RefSeq" id="WP_067387224.1">
    <property type="nucleotide sequence ID" value="NZ_BCTA01000011.1"/>
</dbReference>
<dbReference type="PANTHER" id="PTHR39332">
    <property type="entry name" value="BLL4707 PROTEIN"/>
    <property type="match status" value="1"/>
</dbReference>
<dbReference type="SUPFAM" id="SSF55961">
    <property type="entry name" value="Bet v1-like"/>
    <property type="match status" value="1"/>
</dbReference>
<protein>
    <submittedName>
        <fullName evidence="2">SRPBCC family protein</fullName>
    </submittedName>
</protein>
<comment type="caution">
    <text evidence="2">The sequence shown here is derived from an EMBL/GenBank/DDBJ whole genome shotgun (WGS) entry which is preliminary data.</text>
</comment>
<evidence type="ECO:0000313" key="4">
    <source>
        <dbReference type="Proteomes" id="UP001207528"/>
    </source>
</evidence>
<dbReference type="EMBL" id="JACKTI010000061">
    <property type="protein sequence ID" value="MCV7026254.1"/>
    <property type="molecule type" value="Genomic_DNA"/>
</dbReference>
<reference evidence="1 3" key="1">
    <citation type="journal article" date="2016" name="Genome Announc.">
        <title>Draft Genome Sequences of Five Rapidly Growing Mycobacterium Species, M. thermoresistibile, M. fortuitum subsp. acetamidolyticum, M. canariasense, M. brisbanense, and M. novocastrense.</title>
        <authorList>
            <person name="Katahira K."/>
            <person name="Ogura Y."/>
            <person name="Gotoh Y."/>
            <person name="Hayashi T."/>
        </authorList>
    </citation>
    <scope>NUCLEOTIDE SEQUENCE [LARGE SCALE GENOMIC DNA]</scope>
    <source>
        <strain evidence="1 3">JCM18114</strain>
    </source>
</reference>
<dbReference type="EMBL" id="BCTA01000011">
    <property type="protein sequence ID" value="GAT07510.1"/>
    <property type="molecule type" value="Genomic_DNA"/>
</dbReference>
<dbReference type="AlphaFoldDB" id="A0AAW5SQZ5"/>
<evidence type="ECO:0000313" key="1">
    <source>
        <dbReference type="EMBL" id="GAT07510.1"/>
    </source>
</evidence>